<dbReference type="EMBL" id="NWUW01000026">
    <property type="protein sequence ID" value="PIE92766.1"/>
    <property type="molecule type" value="Genomic_DNA"/>
</dbReference>
<dbReference type="AlphaFoldDB" id="A0A2G6Q7G4"/>
<keyword evidence="2" id="KW-1185">Reference proteome</keyword>
<evidence type="ECO:0000313" key="1">
    <source>
        <dbReference type="EMBL" id="PIE92766.1"/>
    </source>
</evidence>
<reference evidence="1 2" key="1">
    <citation type="submission" date="2017-09" db="EMBL/GenBank/DDBJ databases">
        <title>Biocontrol bacteria screening and application from spent mushroom substrate.</title>
        <authorList>
            <person name="Sun X."/>
        </authorList>
    </citation>
    <scope>NUCLEOTIDE SEQUENCE [LARGE SCALE GENOMIC DNA]</scope>
    <source>
        <strain evidence="1 2">100374</strain>
    </source>
</reference>
<comment type="caution">
    <text evidence="1">The sequence shown here is derived from an EMBL/GenBank/DDBJ whole genome shotgun (WGS) entry which is preliminary data.</text>
</comment>
<organism evidence="1 2">
    <name type="scientific">Bacillus fungorum</name>
    <dbReference type="NCBI Taxonomy" id="2039284"/>
    <lineage>
        <taxon>Bacteria</taxon>
        <taxon>Bacillati</taxon>
        <taxon>Bacillota</taxon>
        <taxon>Bacilli</taxon>
        <taxon>Bacillales</taxon>
        <taxon>Bacillaceae</taxon>
        <taxon>Bacillus</taxon>
    </lineage>
</organism>
<protein>
    <submittedName>
        <fullName evidence="1">Uncharacterized protein</fullName>
    </submittedName>
</protein>
<name>A0A2G6Q7G4_9BACI</name>
<evidence type="ECO:0000313" key="2">
    <source>
        <dbReference type="Proteomes" id="UP000228484"/>
    </source>
</evidence>
<dbReference type="Proteomes" id="UP000228484">
    <property type="component" value="Unassembled WGS sequence"/>
</dbReference>
<accession>A0A2G6Q7G4</accession>
<dbReference type="RefSeq" id="WP_099685997.1">
    <property type="nucleotide sequence ID" value="NZ_NWUW01000026.1"/>
</dbReference>
<sequence>MCTNTEVAEDTRICEECEGIIYQGFVIDTGYDYKYFCEEECLHKVYSPEEYRKLKNDDMAYWTQF</sequence>
<proteinExistence type="predicted"/>
<gene>
    <name evidence="1" type="ORF">CO726_24680</name>
</gene>